<evidence type="ECO:0000256" key="10">
    <source>
        <dbReference type="SAM" id="Coils"/>
    </source>
</evidence>
<reference evidence="13" key="1">
    <citation type="submission" date="2021-11" db="EMBL/GenBank/DDBJ databases">
        <authorList>
            <consortium name="Genoscope - CEA"/>
            <person name="William W."/>
        </authorList>
    </citation>
    <scope>NUCLEOTIDE SEQUENCE</scope>
</reference>
<dbReference type="GO" id="GO:0016020">
    <property type="term" value="C:membrane"/>
    <property type="evidence" value="ECO:0007669"/>
    <property type="project" value="UniProtKB-SubCell"/>
</dbReference>
<keyword evidence="5" id="KW-0677">Repeat</keyword>
<gene>
    <name evidence="13" type="ORF">PECAL_3P01980</name>
</gene>
<feature type="repeat" description="Solcar" evidence="8">
    <location>
        <begin position="213"/>
        <end position="315"/>
    </location>
</feature>
<accession>A0A8J2WIR6</accession>
<evidence type="ECO:0000256" key="3">
    <source>
        <dbReference type="ARBA" id="ARBA00022448"/>
    </source>
</evidence>
<evidence type="ECO:0000256" key="9">
    <source>
        <dbReference type="RuleBase" id="RU000488"/>
    </source>
</evidence>
<evidence type="ECO:0000256" key="8">
    <source>
        <dbReference type="PROSITE-ProRule" id="PRU00282"/>
    </source>
</evidence>
<keyword evidence="12" id="KW-0732">Signal</keyword>
<feature type="chain" id="PRO_5035321752" evidence="12">
    <location>
        <begin position="23"/>
        <end position="516"/>
    </location>
</feature>
<comment type="subcellular location">
    <subcellularLocation>
        <location evidence="1">Membrane</location>
        <topology evidence="1">Multi-pass membrane protein</topology>
    </subcellularLocation>
</comment>
<evidence type="ECO:0000313" key="13">
    <source>
        <dbReference type="EMBL" id="CAH0370320.1"/>
    </source>
</evidence>
<organism evidence="13 14">
    <name type="scientific">Pelagomonas calceolata</name>
    <dbReference type="NCBI Taxonomy" id="35677"/>
    <lineage>
        <taxon>Eukaryota</taxon>
        <taxon>Sar</taxon>
        <taxon>Stramenopiles</taxon>
        <taxon>Ochrophyta</taxon>
        <taxon>Pelagophyceae</taxon>
        <taxon>Pelagomonadales</taxon>
        <taxon>Pelagomonadaceae</taxon>
        <taxon>Pelagomonas</taxon>
    </lineage>
</organism>
<dbReference type="InterPro" id="IPR018108">
    <property type="entry name" value="MCP_transmembrane"/>
</dbReference>
<dbReference type="AlphaFoldDB" id="A0A8J2WIR6"/>
<keyword evidence="3 9" id="KW-0813">Transport</keyword>
<keyword evidence="6" id="KW-1133">Transmembrane helix</keyword>
<feature type="signal peptide" evidence="12">
    <location>
        <begin position="1"/>
        <end position="22"/>
    </location>
</feature>
<feature type="repeat" description="Solcar" evidence="8">
    <location>
        <begin position="424"/>
        <end position="507"/>
    </location>
</feature>
<protein>
    <submittedName>
        <fullName evidence="13">Uncharacterized protein</fullName>
    </submittedName>
</protein>
<keyword evidence="10" id="KW-0175">Coiled coil</keyword>
<dbReference type="Proteomes" id="UP000789595">
    <property type="component" value="Unassembled WGS sequence"/>
</dbReference>
<dbReference type="SUPFAM" id="SSF103506">
    <property type="entry name" value="Mitochondrial carrier"/>
    <property type="match status" value="1"/>
</dbReference>
<name>A0A8J2WIR6_9STRA</name>
<evidence type="ECO:0000256" key="4">
    <source>
        <dbReference type="ARBA" id="ARBA00022692"/>
    </source>
</evidence>
<evidence type="ECO:0000313" key="14">
    <source>
        <dbReference type="Proteomes" id="UP000789595"/>
    </source>
</evidence>
<dbReference type="PROSITE" id="PS50920">
    <property type="entry name" value="SOLCAR"/>
    <property type="match status" value="2"/>
</dbReference>
<comment type="caution">
    <text evidence="13">The sequence shown here is derived from an EMBL/GenBank/DDBJ whole genome shotgun (WGS) entry which is preliminary data.</text>
</comment>
<sequence>MTARRRRTLACIITCAATTTYALTPPQATRRIKTRVAVSRDDAADPRCVNYSRRKALQGIAAFSLIAPTAAKATFGSSSAAVTSPAPARPLTLDQLEKLTTKKIRQREGAFSPKVVDEILSELEGSVEELNKRTQELTDQANRPLTQLFKPQEKTEVAKELLQKFENEKREREEAIANILSAKDELLKQLEQQREIEVELKKRAAILRKLDAQPAWVSYAAAALASCISTCVMHPVDTIKTRLQATKAADVAGPEAKRQVGGPSKPLDPLPNSTQPLVASFGDLKELYRGLAGNIVKEAPSSALYLGVYEVVKTFLLQTPLFADKALVVYLVAGGVGEFCGSIIRAPAEALKTMTQSGIAEDFGDAAKQLATDSKRRDSVVFAWTSSLFRDVPMGAIQIAIFEGVKSFILQSPDIVFDVNTLQSEALLGGLGGLIGAYLTTPTDVLTTRIITDESGELEGMNVLSLGRQVIADGGVEALFEGSTERTLYWTPAIGIFLACYCSLRQFAAVNGLFMG</sequence>
<dbReference type="PANTHER" id="PTHR45667">
    <property type="entry name" value="S-ADENOSYLMETHIONINE MITOCHONDRIAL CARRIER PROTEIN"/>
    <property type="match status" value="1"/>
</dbReference>
<evidence type="ECO:0000256" key="12">
    <source>
        <dbReference type="SAM" id="SignalP"/>
    </source>
</evidence>
<dbReference type="InterPro" id="IPR023395">
    <property type="entry name" value="MCP_dom_sf"/>
</dbReference>
<keyword evidence="4 8" id="KW-0812">Transmembrane</keyword>
<proteinExistence type="inferred from homology"/>
<evidence type="ECO:0000256" key="1">
    <source>
        <dbReference type="ARBA" id="ARBA00004141"/>
    </source>
</evidence>
<dbReference type="Pfam" id="PF00153">
    <property type="entry name" value="Mito_carr"/>
    <property type="match status" value="2"/>
</dbReference>
<dbReference type="Gene3D" id="1.50.40.10">
    <property type="entry name" value="Mitochondrial carrier domain"/>
    <property type="match status" value="2"/>
</dbReference>
<dbReference type="EMBL" id="CAKKNE010000003">
    <property type="protein sequence ID" value="CAH0370320.1"/>
    <property type="molecule type" value="Genomic_DNA"/>
</dbReference>
<keyword evidence="14" id="KW-1185">Reference proteome</keyword>
<evidence type="ECO:0000256" key="6">
    <source>
        <dbReference type="ARBA" id="ARBA00022989"/>
    </source>
</evidence>
<evidence type="ECO:0000256" key="2">
    <source>
        <dbReference type="ARBA" id="ARBA00006375"/>
    </source>
</evidence>
<feature type="coiled-coil region" evidence="10">
    <location>
        <begin position="120"/>
        <end position="203"/>
    </location>
</feature>
<evidence type="ECO:0000256" key="5">
    <source>
        <dbReference type="ARBA" id="ARBA00022737"/>
    </source>
</evidence>
<keyword evidence="7 8" id="KW-0472">Membrane</keyword>
<feature type="region of interest" description="Disordered" evidence="11">
    <location>
        <begin position="252"/>
        <end position="272"/>
    </location>
</feature>
<evidence type="ECO:0000256" key="11">
    <source>
        <dbReference type="SAM" id="MobiDB-lite"/>
    </source>
</evidence>
<evidence type="ECO:0000256" key="7">
    <source>
        <dbReference type="ARBA" id="ARBA00023136"/>
    </source>
</evidence>
<comment type="similarity">
    <text evidence="2 9">Belongs to the mitochondrial carrier (TC 2.A.29) family.</text>
</comment>
<dbReference type="OrthoDB" id="448427at2759"/>